<keyword evidence="6" id="KW-1185">Reference proteome</keyword>
<dbReference type="Gene3D" id="4.10.240.10">
    <property type="entry name" value="Zn(2)-C6 fungal-type DNA-binding domain"/>
    <property type="match status" value="1"/>
</dbReference>
<keyword evidence="2" id="KW-0539">Nucleus</keyword>
<feature type="compositionally biased region" description="Basic and acidic residues" evidence="3">
    <location>
        <begin position="41"/>
        <end position="57"/>
    </location>
</feature>
<reference evidence="5 6" key="1">
    <citation type="journal article" date="2013" name="PLoS Genet.">
        <title>The genome and development-dependent transcriptomes of Pyronema confluens: a window into fungal evolution.</title>
        <authorList>
            <person name="Traeger S."/>
            <person name="Altegoer F."/>
            <person name="Freitag M."/>
            <person name="Gabaldon T."/>
            <person name="Kempken F."/>
            <person name="Kumar A."/>
            <person name="Marcet-Houben M."/>
            <person name="Poggeler S."/>
            <person name="Stajich J.E."/>
            <person name="Nowrousian M."/>
        </authorList>
    </citation>
    <scope>NUCLEOTIDE SEQUENCE [LARGE SCALE GENOMIC DNA]</scope>
    <source>
        <strain evidence="6">CBS 100304</strain>
        <tissue evidence="5">Vegetative mycelium</tissue>
    </source>
</reference>
<feature type="compositionally biased region" description="Low complexity" evidence="3">
    <location>
        <begin position="10"/>
        <end position="21"/>
    </location>
</feature>
<dbReference type="SMART" id="SM00066">
    <property type="entry name" value="GAL4"/>
    <property type="match status" value="1"/>
</dbReference>
<dbReference type="STRING" id="1076935.U4L2M0"/>
<dbReference type="OMA" id="FDWIQEL"/>
<dbReference type="AlphaFoldDB" id="U4L2M0"/>
<dbReference type="InterPro" id="IPR036864">
    <property type="entry name" value="Zn2-C6_fun-type_DNA-bd_sf"/>
</dbReference>
<proteinExistence type="predicted"/>
<sequence>MALEKPQRQPTTNAFAATTPTRGEQPAHARGDLQSQSQSIPRKELREQLGELREFRDHHHLQTVPPSPLSPVAPQPRRGLSMSMSATASPQQYAPAHHLGGGQLVGQLATIQQQYPRNHYNHSHIPNLHLNQSYSPHLQQPHPQHTQHTQPLPPHPQLFSIHPIHPQQARPTTTMPPLPPTPAGGPAPTSNVDCYTCRRRRVKCDRQLPCCAKCNRTKLECLGYKKPLVWNKGVASRGKMMGKTFPAPAENNSTSTSTTSPSTPKNSKKSLARTAQTPKAKAAEIAAKKEREKGQQKSLSNQSPAQTAVTGNMSPMNQITPLTPVSINSPRSPFMHVEDIEEDVTTATGGALISTTKRNLGTSRYNNIKLLPGELTLSLEIPSPNIFRNLDRQGRYYMDYFEKRVASDLVLFDRVTDNPYRHLLPVAAHHPALLNGMLAVAARHHANACGSSLAIHMPYKSHSINSLGLDLAKFGRKGQLSEATLAVVMLFIFFETLDGGLDTWKIHLRGARWLIGECLKMPTLPDSTAAMLQIFMNHVTLVDIIGRTLAFADTNEPVVFDPEIPEFLDVLRNGEAYNFLGCPAELLELIHCVTLLKCRSPSSPLLSKKDDPDTYLSSCQNLLHRIDTFEPASYISTRDDIPDAPPGLLDLIAAYKFATRIYAMETLFPSLTTVEELAPYHEELRKHLGAINDGSMFLKGAVWLVFIAGTGARKEEEKEWTRGQLKRLLSMLPQRNIRNAGEVLEGIWKRSAGTNETGWRWLERDGQDWLFV</sequence>
<accession>U4L2M0</accession>
<dbReference type="SUPFAM" id="SSF57701">
    <property type="entry name" value="Zn2/Cys6 DNA-binding domain"/>
    <property type="match status" value="1"/>
</dbReference>
<evidence type="ECO:0000256" key="3">
    <source>
        <dbReference type="SAM" id="MobiDB-lite"/>
    </source>
</evidence>
<dbReference type="GO" id="GO:0000981">
    <property type="term" value="F:DNA-binding transcription factor activity, RNA polymerase II-specific"/>
    <property type="evidence" value="ECO:0007669"/>
    <property type="project" value="InterPro"/>
</dbReference>
<evidence type="ECO:0000256" key="2">
    <source>
        <dbReference type="ARBA" id="ARBA00023242"/>
    </source>
</evidence>
<dbReference type="CDD" id="cd00067">
    <property type="entry name" value="GAL4"/>
    <property type="match status" value="1"/>
</dbReference>
<name>U4L2M0_PYROM</name>
<feature type="compositionally biased region" description="Pro residues" evidence="3">
    <location>
        <begin position="65"/>
        <end position="74"/>
    </location>
</feature>
<feature type="region of interest" description="Disordered" evidence="3">
    <location>
        <begin position="121"/>
        <end position="191"/>
    </location>
</feature>
<gene>
    <name evidence="5" type="ORF">PCON_09208</name>
</gene>
<dbReference type="eggNOG" id="ENOG502SI0U">
    <property type="taxonomic scope" value="Eukaryota"/>
</dbReference>
<evidence type="ECO:0000313" key="6">
    <source>
        <dbReference type="Proteomes" id="UP000018144"/>
    </source>
</evidence>
<organism evidence="5 6">
    <name type="scientific">Pyronema omphalodes (strain CBS 100304)</name>
    <name type="common">Pyronema confluens</name>
    <dbReference type="NCBI Taxonomy" id="1076935"/>
    <lineage>
        <taxon>Eukaryota</taxon>
        <taxon>Fungi</taxon>
        <taxon>Dikarya</taxon>
        <taxon>Ascomycota</taxon>
        <taxon>Pezizomycotina</taxon>
        <taxon>Pezizomycetes</taxon>
        <taxon>Pezizales</taxon>
        <taxon>Pyronemataceae</taxon>
        <taxon>Pyronema</taxon>
    </lineage>
</organism>
<dbReference type="Pfam" id="PF11951">
    <property type="entry name" value="Fungal_trans_2"/>
    <property type="match status" value="1"/>
</dbReference>
<dbReference type="Pfam" id="PF00172">
    <property type="entry name" value="Zn_clus"/>
    <property type="match status" value="1"/>
</dbReference>
<evidence type="ECO:0000313" key="5">
    <source>
        <dbReference type="EMBL" id="CCX09615.1"/>
    </source>
</evidence>
<feature type="domain" description="Zn(2)-C6 fungal-type" evidence="4">
    <location>
        <begin position="193"/>
        <end position="221"/>
    </location>
</feature>
<feature type="compositionally biased region" description="Polar residues" evidence="3">
    <location>
        <begin position="82"/>
        <end position="92"/>
    </location>
</feature>
<dbReference type="GO" id="GO:0005634">
    <property type="term" value="C:nucleus"/>
    <property type="evidence" value="ECO:0007669"/>
    <property type="project" value="UniProtKB-SubCell"/>
</dbReference>
<dbReference type="EMBL" id="HF935477">
    <property type="protein sequence ID" value="CCX09615.1"/>
    <property type="molecule type" value="Genomic_DNA"/>
</dbReference>
<dbReference type="InterPro" id="IPR021858">
    <property type="entry name" value="Fun_TF"/>
</dbReference>
<feature type="region of interest" description="Disordered" evidence="3">
    <location>
        <begin position="1"/>
        <end position="99"/>
    </location>
</feature>
<dbReference type="GO" id="GO:0045944">
    <property type="term" value="P:positive regulation of transcription by RNA polymerase II"/>
    <property type="evidence" value="ECO:0007669"/>
    <property type="project" value="TreeGrafter"/>
</dbReference>
<feature type="compositionally biased region" description="Basic and acidic residues" evidence="3">
    <location>
        <begin position="286"/>
        <end position="295"/>
    </location>
</feature>
<dbReference type="Proteomes" id="UP000018144">
    <property type="component" value="Unassembled WGS sequence"/>
</dbReference>
<dbReference type="GO" id="GO:0008270">
    <property type="term" value="F:zinc ion binding"/>
    <property type="evidence" value="ECO:0007669"/>
    <property type="project" value="InterPro"/>
</dbReference>
<feature type="compositionally biased region" description="Low complexity" evidence="3">
    <location>
        <begin position="251"/>
        <end position="265"/>
    </location>
</feature>
<feature type="compositionally biased region" description="Polar residues" evidence="3">
    <location>
        <begin position="296"/>
        <end position="331"/>
    </location>
</feature>
<comment type="subcellular location">
    <subcellularLocation>
        <location evidence="1">Nucleus</location>
    </subcellularLocation>
</comment>
<dbReference type="PANTHER" id="PTHR37534">
    <property type="entry name" value="TRANSCRIPTIONAL ACTIVATOR PROTEIN UGA3"/>
    <property type="match status" value="1"/>
</dbReference>
<evidence type="ECO:0000259" key="4">
    <source>
        <dbReference type="PROSITE" id="PS50048"/>
    </source>
</evidence>
<dbReference type="InterPro" id="IPR001138">
    <property type="entry name" value="Zn2Cys6_DnaBD"/>
</dbReference>
<dbReference type="PANTHER" id="PTHR37534:SF8">
    <property type="entry name" value="ZN(II)2CYS6 TRANSCRIPTION FACTOR (EUROFUNG)"/>
    <property type="match status" value="1"/>
</dbReference>
<evidence type="ECO:0000256" key="1">
    <source>
        <dbReference type="ARBA" id="ARBA00004123"/>
    </source>
</evidence>
<protein>
    <submittedName>
        <fullName evidence="5">Similar to Acriflavine sensitivity control protein acr-2 acc. no. P78704</fullName>
    </submittedName>
</protein>
<feature type="compositionally biased region" description="Low complexity" evidence="3">
    <location>
        <begin position="136"/>
        <end position="150"/>
    </location>
</feature>
<dbReference type="GO" id="GO:0000976">
    <property type="term" value="F:transcription cis-regulatory region binding"/>
    <property type="evidence" value="ECO:0007669"/>
    <property type="project" value="TreeGrafter"/>
</dbReference>
<feature type="region of interest" description="Disordered" evidence="3">
    <location>
        <begin position="241"/>
        <end position="331"/>
    </location>
</feature>
<feature type="compositionally biased region" description="Pro residues" evidence="3">
    <location>
        <begin position="174"/>
        <end position="185"/>
    </location>
</feature>
<dbReference type="PROSITE" id="PS50048">
    <property type="entry name" value="ZN2_CY6_FUNGAL_2"/>
    <property type="match status" value="1"/>
</dbReference>
<dbReference type="OrthoDB" id="5130013at2759"/>